<feature type="region of interest" description="Disordered" evidence="1">
    <location>
        <begin position="1"/>
        <end position="56"/>
    </location>
</feature>
<dbReference type="EMBL" id="PQXL01000082">
    <property type="protein sequence ID" value="THV52347.1"/>
    <property type="molecule type" value="Genomic_DNA"/>
</dbReference>
<evidence type="ECO:0000256" key="1">
    <source>
        <dbReference type="SAM" id="MobiDB-lite"/>
    </source>
</evidence>
<dbReference type="AlphaFoldDB" id="A0A4S8R3A5"/>
<sequence>MSNLFHPYDAALRGTQIPKRLDPPGQDRDQDPDQMGEEKNKKEDKEKENENQKAWDQIKTQVDILEDLMRRIREKGEMNLEDVRRELNGVEKIAGIMESLYKCMLGEQSEGREENRGDRADEEDKENGIDKLRRRERQGDKED</sequence>
<reference evidence="2 3" key="1">
    <citation type="submission" date="2017-12" db="EMBL/GenBank/DDBJ databases">
        <title>Comparative genomics of Botrytis spp.</title>
        <authorList>
            <person name="Valero-Jimenez C.A."/>
            <person name="Tapia P."/>
            <person name="Veloso J."/>
            <person name="Silva-Moreno E."/>
            <person name="Staats M."/>
            <person name="Valdes J.H."/>
            <person name="Van Kan J.A.L."/>
        </authorList>
    </citation>
    <scope>NUCLEOTIDE SEQUENCE [LARGE SCALE GENOMIC DNA]</scope>
    <source>
        <strain evidence="2 3">MUCL435</strain>
    </source>
</reference>
<organism evidence="2 3">
    <name type="scientific">Botrytis galanthina</name>
    <dbReference type="NCBI Taxonomy" id="278940"/>
    <lineage>
        <taxon>Eukaryota</taxon>
        <taxon>Fungi</taxon>
        <taxon>Dikarya</taxon>
        <taxon>Ascomycota</taxon>
        <taxon>Pezizomycotina</taxon>
        <taxon>Leotiomycetes</taxon>
        <taxon>Helotiales</taxon>
        <taxon>Sclerotiniaceae</taxon>
        <taxon>Botrytis</taxon>
    </lineage>
</organism>
<dbReference type="OrthoDB" id="3547356at2759"/>
<accession>A0A4S8R3A5</accession>
<feature type="compositionally biased region" description="Basic and acidic residues" evidence="1">
    <location>
        <begin position="109"/>
        <end position="119"/>
    </location>
</feature>
<name>A0A4S8R3A5_9HELO</name>
<dbReference type="Proteomes" id="UP000308671">
    <property type="component" value="Unassembled WGS sequence"/>
</dbReference>
<comment type="caution">
    <text evidence="2">The sequence shown here is derived from an EMBL/GenBank/DDBJ whole genome shotgun (WGS) entry which is preliminary data.</text>
</comment>
<proteinExistence type="predicted"/>
<feature type="region of interest" description="Disordered" evidence="1">
    <location>
        <begin position="106"/>
        <end position="143"/>
    </location>
</feature>
<feature type="compositionally biased region" description="Basic and acidic residues" evidence="1">
    <location>
        <begin position="126"/>
        <end position="143"/>
    </location>
</feature>
<protein>
    <submittedName>
        <fullName evidence="2">Uncharacterized protein</fullName>
    </submittedName>
</protein>
<feature type="compositionally biased region" description="Basic and acidic residues" evidence="1">
    <location>
        <begin position="19"/>
        <end position="53"/>
    </location>
</feature>
<keyword evidence="3" id="KW-1185">Reference proteome</keyword>
<evidence type="ECO:0000313" key="3">
    <source>
        <dbReference type="Proteomes" id="UP000308671"/>
    </source>
</evidence>
<evidence type="ECO:0000313" key="2">
    <source>
        <dbReference type="EMBL" id="THV52347.1"/>
    </source>
</evidence>
<gene>
    <name evidence="2" type="ORF">BGAL_0082g00370</name>
</gene>